<dbReference type="EMBL" id="LAZR01000780">
    <property type="protein sequence ID" value="KKN57996.1"/>
    <property type="molecule type" value="Genomic_DNA"/>
</dbReference>
<reference evidence="1" key="1">
    <citation type="journal article" date="2015" name="Nature">
        <title>Complex archaea that bridge the gap between prokaryotes and eukaryotes.</title>
        <authorList>
            <person name="Spang A."/>
            <person name="Saw J.H."/>
            <person name="Jorgensen S.L."/>
            <person name="Zaremba-Niedzwiedzka K."/>
            <person name="Martijn J."/>
            <person name="Lind A.E."/>
            <person name="van Eijk R."/>
            <person name="Schleper C."/>
            <person name="Guy L."/>
            <person name="Ettema T.J."/>
        </authorList>
    </citation>
    <scope>NUCLEOTIDE SEQUENCE</scope>
</reference>
<evidence type="ECO:0000313" key="1">
    <source>
        <dbReference type="EMBL" id="KKN57996.1"/>
    </source>
</evidence>
<protein>
    <submittedName>
        <fullName evidence="1">Uncharacterized protein</fullName>
    </submittedName>
</protein>
<sequence>MEEIVKIREAIWNMFPNMWGFDINYYKRDNNDAEGQFTINMMSGHIKVLNIKYNKEKDTLEIKEQKKSK</sequence>
<accession>A0A0F9U9N9</accession>
<organism evidence="1">
    <name type="scientific">marine sediment metagenome</name>
    <dbReference type="NCBI Taxonomy" id="412755"/>
    <lineage>
        <taxon>unclassified sequences</taxon>
        <taxon>metagenomes</taxon>
        <taxon>ecological metagenomes</taxon>
    </lineage>
</organism>
<comment type="caution">
    <text evidence="1">The sequence shown here is derived from an EMBL/GenBank/DDBJ whole genome shotgun (WGS) entry which is preliminary data.</text>
</comment>
<proteinExistence type="predicted"/>
<dbReference type="AlphaFoldDB" id="A0A0F9U9N9"/>
<name>A0A0F9U9N9_9ZZZZ</name>
<gene>
    <name evidence="1" type="ORF">LCGC14_0556540</name>
</gene>